<reference evidence="1" key="1">
    <citation type="submission" date="2015-12" db="EMBL/GenBank/DDBJ databases">
        <title>Gene expression during late stages of embryo sac development: a critical building block for successful pollen-pistil interactions.</title>
        <authorList>
            <person name="Liu Y."/>
            <person name="Joly V."/>
            <person name="Sabar M."/>
            <person name="Matton D.P."/>
        </authorList>
    </citation>
    <scope>NUCLEOTIDE SEQUENCE</scope>
</reference>
<evidence type="ECO:0000313" key="1">
    <source>
        <dbReference type="EMBL" id="JAP14155.1"/>
    </source>
</evidence>
<protein>
    <submittedName>
        <fullName evidence="1">Putative ovule protein</fullName>
    </submittedName>
</protein>
<sequence length="161" mass="18429">MMMSKEMQRDIISMEGKSIQVIGLHVKIGKMMMRGIISIPRRNIDLIEPPTAVETDMNTRQRILVMMSLIDLIELPIGVKIDTNTGLNILATMNLNANISMQALLMMKSSSMTWVVRMRNVPKKEKNWKKVRSLPKCQINQEEVWEVLSAEKLQSTYLVPS</sequence>
<dbReference type="AlphaFoldDB" id="A0A0V0H3W8"/>
<proteinExistence type="predicted"/>
<organism evidence="1">
    <name type="scientific">Solanum chacoense</name>
    <name type="common">Chaco potato</name>
    <dbReference type="NCBI Taxonomy" id="4108"/>
    <lineage>
        <taxon>Eukaryota</taxon>
        <taxon>Viridiplantae</taxon>
        <taxon>Streptophyta</taxon>
        <taxon>Embryophyta</taxon>
        <taxon>Tracheophyta</taxon>
        <taxon>Spermatophyta</taxon>
        <taxon>Magnoliopsida</taxon>
        <taxon>eudicotyledons</taxon>
        <taxon>Gunneridae</taxon>
        <taxon>Pentapetalae</taxon>
        <taxon>asterids</taxon>
        <taxon>lamiids</taxon>
        <taxon>Solanales</taxon>
        <taxon>Solanaceae</taxon>
        <taxon>Solanoideae</taxon>
        <taxon>Solaneae</taxon>
        <taxon>Solanum</taxon>
    </lineage>
</organism>
<accession>A0A0V0H3W8</accession>
<dbReference type="EMBL" id="GEDG01026973">
    <property type="protein sequence ID" value="JAP14155.1"/>
    <property type="molecule type" value="Transcribed_RNA"/>
</dbReference>
<name>A0A0V0H3W8_SOLCH</name>